<organism evidence="15 16">
    <name type="scientific">Thermincola ferriacetica</name>
    <dbReference type="NCBI Taxonomy" id="281456"/>
    <lineage>
        <taxon>Bacteria</taxon>
        <taxon>Bacillati</taxon>
        <taxon>Bacillota</taxon>
        <taxon>Clostridia</taxon>
        <taxon>Eubacteriales</taxon>
        <taxon>Thermincolaceae</taxon>
        <taxon>Thermincola</taxon>
    </lineage>
</organism>
<keyword evidence="9 13" id="KW-0418">Kinase</keyword>
<dbReference type="SMART" id="SM00072">
    <property type="entry name" value="GuKc"/>
    <property type="match status" value="1"/>
</dbReference>
<name>A0A0L6W0V6_9FIRM</name>
<dbReference type="GO" id="GO:0004385">
    <property type="term" value="F:GMP kinase activity"/>
    <property type="evidence" value="ECO:0007669"/>
    <property type="project" value="UniProtKB-UniRule"/>
</dbReference>
<dbReference type="InterPro" id="IPR017665">
    <property type="entry name" value="Guanylate_kinase"/>
</dbReference>
<dbReference type="PATRIC" id="fig|281456.6.peg.2821"/>
<dbReference type="SUPFAM" id="SSF52540">
    <property type="entry name" value="P-loop containing nucleoside triphosphate hydrolases"/>
    <property type="match status" value="1"/>
</dbReference>
<evidence type="ECO:0000256" key="10">
    <source>
        <dbReference type="ARBA" id="ARBA00022840"/>
    </source>
</evidence>
<dbReference type="GO" id="GO:0005524">
    <property type="term" value="F:ATP binding"/>
    <property type="evidence" value="ECO:0007669"/>
    <property type="project" value="UniProtKB-UniRule"/>
</dbReference>
<dbReference type="HAMAP" id="MF_00328">
    <property type="entry name" value="Guanylate_kinase"/>
    <property type="match status" value="1"/>
</dbReference>
<dbReference type="CDD" id="cd00071">
    <property type="entry name" value="GMPK"/>
    <property type="match status" value="1"/>
</dbReference>
<evidence type="ECO:0000256" key="12">
    <source>
        <dbReference type="ARBA" id="ARBA00048594"/>
    </source>
</evidence>
<evidence type="ECO:0000256" key="5">
    <source>
        <dbReference type="ARBA" id="ARBA00016296"/>
    </source>
</evidence>
<evidence type="ECO:0000256" key="9">
    <source>
        <dbReference type="ARBA" id="ARBA00022777"/>
    </source>
</evidence>
<comment type="similarity">
    <text evidence="3 13">Belongs to the guanylate kinase family.</text>
</comment>
<evidence type="ECO:0000256" key="1">
    <source>
        <dbReference type="ARBA" id="ARBA00003531"/>
    </source>
</evidence>
<dbReference type="Gene3D" id="3.30.63.10">
    <property type="entry name" value="Guanylate Kinase phosphate binding domain"/>
    <property type="match status" value="1"/>
</dbReference>
<evidence type="ECO:0000256" key="7">
    <source>
        <dbReference type="ARBA" id="ARBA00022679"/>
    </source>
</evidence>
<evidence type="ECO:0000256" key="4">
    <source>
        <dbReference type="ARBA" id="ARBA00012961"/>
    </source>
</evidence>
<dbReference type="Proteomes" id="UP000037175">
    <property type="component" value="Unassembled WGS sequence"/>
</dbReference>
<dbReference type="PROSITE" id="PS00856">
    <property type="entry name" value="GUANYLATE_KINASE_1"/>
    <property type="match status" value="1"/>
</dbReference>
<comment type="catalytic activity">
    <reaction evidence="12 13">
        <text>GMP + ATP = GDP + ADP</text>
        <dbReference type="Rhea" id="RHEA:20780"/>
        <dbReference type="ChEBI" id="CHEBI:30616"/>
        <dbReference type="ChEBI" id="CHEBI:58115"/>
        <dbReference type="ChEBI" id="CHEBI:58189"/>
        <dbReference type="ChEBI" id="CHEBI:456216"/>
        <dbReference type="EC" id="2.7.4.8"/>
    </reaction>
</comment>
<sequence>MKLPGLLLVISGPSGTGKGTVCRALVEKHPSIVYSVSATTRPPRTGEVDGVNYFFLGEEEFLQKVKEGGFVEWAKVYGNYYGTPKDALLANLAAGKDIILEIDIQGALQVKEKFPKGVFIFIMPPSLKELQKRICTRGTDSAEVIAARMNSAAGEMKSYSNYDYIVVNERVGEAVAAIEAIIFAEKHRASRYQCIESPDQDNEILFIAEQYQK</sequence>
<comment type="caution">
    <text evidence="15">The sequence shown here is derived from an EMBL/GenBank/DDBJ whole genome shotgun (WGS) entry which is preliminary data.</text>
</comment>
<evidence type="ECO:0000256" key="3">
    <source>
        <dbReference type="ARBA" id="ARBA00005790"/>
    </source>
</evidence>
<dbReference type="GO" id="GO:0005829">
    <property type="term" value="C:cytosol"/>
    <property type="evidence" value="ECO:0007669"/>
    <property type="project" value="TreeGrafter"/>
</dbReference>
<dbReference type="AlphaFoldDB" id="A0A0L6W0V6"/>
<evidence type="ECO:0000256" key="13">
    <source>
        <dbReference type="HAMAP-Rule" id="MF_00328"/>
    </source>
</evidence>
<keyword evidence="7 13" id="KW-0808">Transferase</keyword>
<keyword evidence="6 13" id="KW-0963">Cytoplasm</keyword>
<accession>A0A0L6W0V6</accession>
<dbReference type="EC" id="2.7.4.8" evidence="4 13"/>
<dbReference type="PANTHER" id="PTHR23117:SF13">
    <property type="entry name" value="GUANYLATE KINASE"/>
    <property type="match status" value="1"/>
</dbReference>
<protein>
    <recommendedName>
        <fullName evidence="5 13">Guanylate kinase</fullName>
        <ecNumber evidence="4 13">2.7.4.8</ecNumber>
    </recommendedName>
    <alternativeName>
        <fullName evidence="11 13">GMP kinase</fullName>
    </alternativeName>
</protein>
<evidence type="ECO:0000256" key="8">
    <source>
        <dbReference type="ARBA" id="ARBA00022741"/>
    </source>
</evidence>
<keyword evidence="10 13" id="KW-0067">ATP-binding</keyword>
<dbReference type="EMBL" id="LGTE01000023">
    <property type="protein sequence ID" value="KNZ68714.1"/>
    <property type="molecule type" value="Genomic_DNA"/>
</dbReference>
<feature type="domain" description="Guanylate kinase-like" evidence="14">
    <location>
        <begin position="5"/>
        <end position="183"/>
    </location>
</feature>
<dbReference type="NCBIfam" id="TIGR03263">
    <property type="entry name" value="guanyl_kin"/>
    <property type="match status" value="1"/>
</dbReference>
<evidence type="ECO:0000256" key="6">
    <source>
        <dbReference type="ARBA" id="ARBA00022490"/>
    </source>
</evidence>
<dbReference type="PANTHER" id="PTHR23117">
    <property type="entry name" value="GUANYLATE KINASE-RELATED"/>
    <property type="match status" value="1"/>
</dbReference>
<comment type="function">
    <text evidence="1 13">Essential for recycling GMP and indirectly, cGMP.</text>
</comment>
<keyword evidence="16" id="KW-1185">Reference proteome</keyword>
<dbReference type="InterPro" id="IPR008145">
    <property type="entry name" value="GK/Ca_channel_bsu"/>
</dbReference>
<evidence type="ECO:0000313" key="16">
    <source>
        <dbReference type="Proteomes" id="UP000037175"/>
    </source>
</evidence>
<dbReference type="Pfam" id="PF00625">
    <property type="entry name" value="Guanylate_kin"/>
    <property type="match status" value="1"/>
</dbReference>
<evidence type="ECO:0000256" key="2">
    <source>
        <dbReference type="ARBA" id="ARBA00004496"/>
    </source>
</evidence>
<dbReference type="PROSITE" id="PS50052">
    <property type="entry name" value="GUANYLATE_KINASE_2"/>
    <property type="match status" value="1"/>
</dbReference>
<keyword evidence="8 13" id="KW-0547">Nucleotide-binding</keyword>
<evidence type="ECO:0000256" key="11">
    <source>
        <dbReference type="ARBA" id="ARBA00030128"/>
    </source>
</evidence>
<comment type="subcellular location">
    <subcellularLocation>
        <location evidence="2 13">Cytoplasm</location>
    </subcellularLocation>
</comment>
<dbReference type="Gene3D" id="3.40.50.300">
    <property type="entry name" value="P-loop containing nucleotide triphosphate hydrolases"/>
    <property type="match status" value="2"/>
</dbReference>
<dbReference type="FunFam" id="3.30.63.10:FF:000002">
    <property type="entry name" value="Guanylate kinase 1"/>
    <property type="match status" value="1"/>
</dbReference>
<dbReference type="RefSeq" id="WP_052218716.1">
    <property type="nucleotide sequence ID" value="NZ_LGTE01000023.1"/>
</dbReference>
<feature type="binding site" evidence="13">
    <location>
        <begin position="12"/>
        <end position="19"/>
    </location>
    <ligand>
        <name>ATP</name>
        <dbReference type="ChEBI" id="CHEBI:30616"/>
    </ligand>
</feature>
<evidence type="ECO:0000259" key="14">
    <source>
        <dbReference type="PROSITE" id="PS50052"/>
    </source>
</evidence>
<dbReference type="InterPro" id="IPR008144">
    <property type="entry name" value="Guanylate_kin-like_dom"/>
</dbReference>
<dbReference type="FunFam" id="3.40.50.300:FF:000855">
    <property type="entry name" value="Guanylate kinase"/>
    <property type="match status" value="1"/>
</dbReference>
<dbReference type="InterPro" id="IPR020590">
    <property type="entry name" value="Guanylate_kinase_CS"/>
</dbReference>
<dbReference type="InterPro" id="IPR027417">
    <property type="entry name" value="P-loop_NTPase"/>
</dbReference>
<evidence type="ECO:0000313" key="15">
    <source>
        <dbReference type="EMBL" id="KNZ68714.1"/>
    </source>
</evidence>
<gene>
    <name evidence="13" type="primary">gmk</name>
    <name evidence="15" type="ORF">Tfer_2709</name>
</gene>
<reference evidence="16" key="1">
    <citation type="submission" date="2015-07" db="EMBL/GenBank/DDBJ databases">
        <title>Complete Genome of Thermincola ferriacetica strain Z-0001T.</title>
        <authorList>
            <person name="Lusk B."/>
            <person name="Badalamenti J.P."/>
            <person name="Parameswaran P."/>
            <person name="Bond D.R."/>
            <person name="Torres C.I."/>
        </authorList>
    </citation>
    <scope>NUCLEOTIDE SEQUENCE [LARGE SCALE GENOMIC DNA]</scope>
    <source>
        <strain evidence="16">Z-0001</strain>
    </source>
</reference>
<proteinExistence type="inferred from homology"/>